<gene>
    <name evidence="1" type="ORF">ARALYDRAFT_915807</name>
</gene>
<protein>
    <submittedName>
        <fullName evidence="1">Uncharacterized protein</fullName>
    </submittedName>
</protein>
<organism evidence="2">
    <name type="scientific">Arabidopsis lyrata subsp. lyrata</name>
    <name type="common">Lyre-leaved rock-cress</name>
    <dbReference type="NCBI Taxonomy" id="81972"/>
    <lineage>
        <taxon>Eukaryota</taxon>
        <taxon>Viridiplantae</taxon>
        <taxon>Streptophyta</taxon>
        <taxon>Embryophyta</taxon>
        <taxon>Tracheophyta</taxon>
        <taxon>Spermatophyta</taxon>
        <taxon>Magnoliopsida</taxon>
        <taxon>eudicotyledons</taxon>
        <taxon>Gunneridae</taxon>
        <taxon>Pentapetalae</taxon>
        <taxon>rosids</taxon>
        <taxon>malvids</taxon>
        <taxon>Brassicales</taxon>
        <taxon>Brassicaceae</taxon>
        <taxon>Camelineae</taxon>
        <taxon>Arabidopsis</taxon>
    </lineage>
</organism>
<dbReference type="EMBL" id="GL348719">
    <property type="protein sequence ID" value="EFH44748.1"/>
    <property type="molecule type" value="Genomic_DNA"/>
</dbReference>
<keyword evidence="2" id="KW-1185">Reference proteome</keyword>
<reference evidence="2" key="1">
    <citation type="journal article" date="2011" name="Nat. Genet.">
        <title>The Arabidopsis lyrata genome sequence and the basis of rapid genome size change.</title>
        <authorList>
            <person name="Hu T.T."/>
            <person name="Pattyn P."/>
            <person name="Bakker E.G."/>
            <person name="Cao J."/>
            <person name="Cheng J.-F."/>
            <person name="Clark R.M."/>
            <person name="Fahlgren N."/>
            <person name="Fawcett J.A."/>
            <person name="Grimwood J."/>
            <person name="Gundlach H."/>
            <person name="Haberer G."/>
            <person name="Hollister J.D."/>
            <person name="Ossowski S."/>
            <person name="Ottilar R.P."/>
            <person name="Salamov A.A."/>
            <person name="Schneeberger K."/>
            <person name="Spannagl M."/>
            <person name="Wang X."/>
            <person name="Yang L."/>
            <person name="Nasrallah M.E."/>
            <person name="Bergelson J."/>
            <person name="Carrington J.C."/>
            <person name="Gaut B.S."/>
            <person name="Schmutz J."/>
            <person name="Mayer K.F.X."/>
            <person name="Van de Peer Y."/>
            <person name="Grigoriev I.V."/>
            <person name="Nordborg M."/>
            <person name="Weigel D."/>
            <person name="Guo Y.-L."/>
        </authorList>
    </citation>
    <scope>NUCLEOTIDE SEQUENCE [LARGE SCALE GENOMIC DNA]</scope>
    <source>
        <strain evidence="2">cv. MN47</strain>
    </source>
</reference>
<dbReference type="STRING" id="81972.D7MI59"/>
<name>D7MI59_ARALL</name>
<proteinExistence type="predicted"/>
<dbReference type="Gramene" id="scaffold_703549.1">
    <property type="protein sequence ID" value="scaffold_703549.1"/>
    <property type="gene ID" value="scaffold_703549.1"/>
</dbReference>
<dbReference type="Proteomes" id="UP000008694">
    <property type="component" value="Unassembled WGS sequence"/>
</dbReference>
<evidence type="ECO:0000313" key="2">
    <source>
        <dbReference type="Proteomes" id="UP000008694"/>
    </source>
</evidence>
<sequence>MLLHIDYFLAFPWGRKSFIDTFSRFGPPLISSATETLTSRLLQNKCACYKGPLPLQLLAFQTTFLYFCTRPPHLMTQLPFLQIQKYANLC</sequence>
<evidence type="ECO:0000313" key="1">
    <source>
        <dbReference type="EMBL" id="EFH44748.1"/>
    </source>
</evidence>
<dbReference type="HOGENOM" id="CLU_2443845_0_0_1"/>
<dbReference type="AlphaFoldDB" id="D7MI59"/>
<accession>D7MI59</accession>